<dbReference type="Pfam" id="PF11799">
    <property type="entry name" value="IMS_C"/>
    <property type="match status" value="1"/>
</dbReference>
<sequence length="566" mass="60404">MATSLDDSKRPAVVALLDLDCWYVQVEKKKRGLSAEAPCAVQQYGRLLAVDYVARQFGVERGMSVDEAKKLCPNLLTPHVPVIGADVAWAQDDSVSVSRPKDDAGKASLDLYRNESDEIFSLLAAQAPLEKASIDEAYVDLTDLARGELETVLSDPGAWAAARGSGKWDPDAEDDYDALLVAGSSVCMRLRAIVKEQLGYEMSAGIAETKMLAKLGCHKPNQQTVVLRRAVPNLLADVEVTAVGGLGGKLGEEVKEKLPRVRTAFDLATVGPVELRRLFGESTGDWLYAVGAGTLCEDVKVGYKPKSLSAFKSFKPCSNNDLETLGKWLGILADELVGRLKADEARWGRKATAGCISWWAPNGARDWSSGGKQQKRNGCSRKFALPNGGRNSEALAAEALNKLRAAAVSGAGSISRLQLSIPTFVDVQATSVIDRLRAAPAAAPSSPKPSLPTAATSSGPTPAAAAADSRGSEEAPIELSDDGGDTTEADEPEPPPPSATPPRSRPAAASQPTRRQPAGRSTEGTPKLSEMWKRPRTWTCPNCTYENDNMLFLACEMCSDVRPQGQ</sequence>
<accession>A0A0D3IEH6</accession>
<dbReference type="AlphaFoldDB" id="A0A0D3IEH6"/>
<dbReference type="eggNOG" id="KOG2095">
    <property type="taxonomic scope" value="Eukaryota"/>
</dbReference>
<organism evidence="12 13">
    <name type="scientific">Emiliania huxleyi (strain CCMP1516)</name>
    <dbReference type="NCBI Taxonomy" id="280463"/>
    <lineage>
        <taxon>Eukaryota</taxon>
        <taxon>Haptista</taxon>
        <taxon>Haptophyta</taxon>
        <taxon>Prymnesiophyceae</taxon>
        <taxon>Isochrysidales</taxon>
        <taxon>Noelaerhabdaceae</taxon>
        <taxon>Emiliania</taxon>
    </lineage>
</organism>
<dbReference type="GeneID" id="17255737"/>
<name>A0A0D3IEH6_EMIH1</name>
<dbReference type="GO" id="GO:0035861">
    <property type="term" value="C:site of double-strand break"/>
    <property type="evidence" value="ECO:0007669"/>
    <property type="project" value="TreeGrafter"/>
</dbReference>
<dbReference type="Proteomes" id="UP000013827">
    <property type="component" value="Unassembled WGS sequence"/>
</dbReference>
<dbReference type="Pfam" id="PF00817">
    <property type="entry name" value="IMS"/>
    <property type="match status" value="1"/>
</dbReference>
<reference evidence="12" key="2">
    <citation type="submission" date="2024-10" db="UniProtKB">
        <authorList>
            <consortium name="EnsemblProtists"/>
        </authorList>
    </citation>
    <scope>IDENTIFICATION</scope>
</reference>
<feature type="compositionally biased region" description="Low complexity" evidence="10">
    <location>
        <begin position="505"/>
        <end position="518"/>
    </location>
</feature>
<keyword evidence="8" id="KW-0539">Nucleus</keyword>
<protein>
    <recommendedName>
        <fullName evidence="9">DNA polymerase eta</fullName>
    </recommendedName>
</protein>
<evidence type="ECO:0000256" key="4">
    <source>
        <dbReference type="ARBA" id="ARBA00022723"/>
    </source>
</evidence>
<evidence type="ECO:0000259" key="11">
    <source>
        <dbReference type="PROSITE" id="PS50173"/>
    </source>
</evidence>
<dbReference type="GO" id="GO:0046872">
    <property type="term" value="F:metal ion binding"/>
    <property type="evidence" value="ECO:0007669"/>
    <property type="project" value="UniProtKB-KW"/>
</dbReference>
<dbReference type="GO" id="GO:0006281">
    <property type="term" value="P:DNA repair"/>
    <property type="evidence" value="ECO:0007669"/>
    <property type="project" value="UniProtKB-KW"/>
</dbReference>
<keyword evidence="3" id="KW-0548">Nucleotidyltransferase</keyword>
<evidence type="ECO:0000256" key="1">
    <source>
        <dbReference type="ARBA" id="ARBA00004123"/>
    </source>
</evidence>
<dbReference type="Gene3D" id="3.30.70.270">
    <property type="match status" value="2"/>
</dbReference>
<dbReference type="SUPFAM" id="SSF100879">
    <property type="entry name" value="Lesion bypass DNA polymerase (Y-family), little finger domain"/>
    <property type="match status" value="1"/>
</dbReference>
<keyword evidence="13" id="KW-1185">Reference proteome</keyword>
<dbReference type="InterPro" id="IPR001126">
    <property type="entry name" value="UmuC"/>
</dbReference>
<evidence type="ECO:0000256" key="7">
    <source>
        <dbReference type="ARBA" id="ARBA00023204"/>
    </source>
</evidence>
<evidence type="ECO:0000313" key="13">
    <source>
        <dbReference type="Proteomes" id="UP000013827"/>
    </source>
</evidence>
<evidence type="ECO:0000256" key="9">
    <source>
        <dbReference type="ARBA" id="ARBA00044975"/>
    </source>
</evidence>
<dbReference type="FunFam" id="3.40.1170.60:FF:000003">
    <property type="entry name" value="DNA polymerase eta"/>
    <property type="match status" value="1"/>
</dbReference>
<evidence type="ECO:0000256" key="2">
    <source>
        <dbReference type="ARBA" id="ARBA00022679"/>
    </source>
</evidence>
<dbReference type="GO" id="GO:0003887">
    <property type="term" value="F:DNA-directed DNA polymerase activity"/>
    <property type="evidence" value="ECO:0007669"/>
    <property type="project" value="TreeGrafter"/>
</dbReference>
<dbReference type="InterPro" id="IPR043128">
    <property type="entry name" value="Rev_trsase/Diguanyl_cyclase"/>
</dbReference>
<dbReference type="RefSeq" id="XP_005762090.1">
    <property type="nucleotide sequence ID" value="XM_005762033.1"/>
</dbReference>
<dbReference type="SUPFAM" id="SSF56672">
    <property type="entry name" value="DNA/RNA polymerases"/>
    <property type="match status" value="1"/>
</dbReference>
<dbReference type="Pfam" id="PF21704">
    <property type="entry name" value="POLH-Rev1_HhH"/>
    <property type="match status" value="1"/>
</dbReference>
<evidence type="ECO:0000256" key="8">
    <source>
        <dbReference type="ARBA" id="ARBA00023242"/>
    </source>
</evidence>
<keyword evidence="6" id="KW-0460">Magnesium</keyword>
<dbReference type="GO" id="GO:0005657">
    <property type="term" value="C:replication fork"/>
    <property type="evidence" value="ECO:0007669"/>
    <property type="project" value="TreeGrafter"/>
</dbReference>
<dbReference type="InterPro" id="IPR043502">
    <property type="entry name" value="DNA/RNA_pol_sf"/>
</dbReference>
<feature type="domain" description="UmuC" evidence="11">
    <location>
        <begin position="14"/>
        <end position="247"/>
    </location>
</feature>
<dbReference type="GO" id="GO:0003684">
    <property type="term" value="F:damaged DNA binding"/>
    <property type="evidence" value="ECO:0007669"/>
    <property type="project" value="InterPro"/>
</dbReference>
<dbReference type="KEGG" id="ehx:EMIHUDRAFT_558153"/>
<evidence type="ECO:0000256" key="5">
    <source>
        <dbReference type="ARBA" id="ARBA00022763"/>
    </source>
</evidence>
<dbReference type="EnsemblProtists" id="EOD09661">
    <property type="protein sequence ID" value="EOD09661"/>
    <property type="gene ID" value="EMIHUDRAFT_558153"/>
</dbReference>
<dbReference type="GO" id="GO:0005634">
    <property type="term" value="C:nucleus"/>
    <property type="evidence" value="ECO:0007669"/>
    <property type="project" value="UniProtKB-SubCell"/>
</dbReference>
<feature type="compositionally biased region" description="Low complexity" evidence="10">
    <location>
        <begin position="451"/>
        <end position="467"/>
    </location>
</feature>
<dbReference type="GO" id="GO:0009314">
    <property type="term" value="P:response to radiation"/>
    <property type="evidence" value="ECO:0007669"/>
    <property type="project" value="TreeGrafter"/>
</dbReference>
<dbReference type="Gene3D" id="3.30.1490.100">
    <property type="entry name" value="DNA polymerase, Y-family, little finger domain"/>
    <property type="match status" value="1"/>
</dbReference>
<dbReference type="InterPro" id="IPR036775">
    <property type="entry name" value="DNA_pol_Y-fam_lit_finger_sf"/>
</dbReference>
<keyword evidence="2" id="KW-0808">Transferase</keyword>
<evidence type="ECO:0000256" key="6">
    <source>
        <dbReference type="ARBA" id="ARBA00022842"/>
    </source>
</evidence>
<evidence type="ECO:0000256" key="3">
    <source>
        <dbReference type="ARBA" id="ARBA00022695"/>
    </source>
</evidence>
<comment type="subcellular location">
    <subcellularLocation>
        <location evidence="1">Nucleus</location>
    </subcellularLocation>
</comment>
<feature type="region of interest" description="Disordered" evidence="10">
    <location>
        <begin position="440"/>
        <end position="533"/>
    </location>
</feature>
<dbReference type="InterPro" id="IPR052230">
    <property type="entry name" value="DNA_polymerase_eta"/>
</dbReference>
<dbReference type="STRING" id="2903.R1DFQ7"/>
<dbReference type="Gene3D" id="1.10.150.20">
    <property type="entry name" value="5' to 3' exonuclease, C-terminal subdomain"/>
    <property type="match status" value="1"/>
</dbReference>
<dbReference type="PROSITE" id="PS50173">
    <property type="entry name" value="UMUC"/>
    <property type="match status" value="1"/>
</dbReference>
<evidence type="ECO:0000313" key="12">
    <source>
        <dbReference type="EnsemblProtists" id="EOD09661"/>
    </source>
</evidence>
<feature type="compositionally biased region" description="Pro residues" evidence="10">
    <location>
        <begin position="494"/>
        <end position="504"/>
    </location>
</feature>
<evidence type="ECO:0000256" key="10">
    <source>
        <dbReference type="SAM" id="MobiDB-lite"/>
    </source>
</evidence>
<dbReference type="HOGENOM" id="CLU_481865_0_0_1"/>
<reference evidence="13" key="1">
    <citation type="journal article" date="2013" name="Nature">
        <title>Pan genome of the phytoplankton Emiliania underpins its global distribution.</title>
        <authorList>
            <person name="Read B.A."/>
            <person name="Kegel J."/>
            <person name="Klute M.J."/>
            <person name="Kuo A."/>
            <person name="Lefebvre S.C."/>
            <person name="Maumus F."/>
            <person name="Mayer C."/>
            <person name="Miller J."/>
            <person name="Monier A."/>
            <person name="Salamov A."/>
            <person name="Young J."/>
            <person name="Aguilar M."/>
            <person name="Claverie J.M."/>
            <person name="Frickenhaus S."/>
            <person name="Gonzalez K."/>
            <person name="Herman E.K."/>
            <person name="Lin Y.C."/>
            <person name="Napier J."/>
            <person name="Ogata H."/>
            <person name="Sarno A.F."/>
            <person name="Shmutz J."/>
            <person name="Schroeder D."/>
            <person name="de Vargas C."/>
            <person name="Verret F."/>
            <person name="von Dassow P."/>
            <person name="Valentin K."/>
            <person name="Van de Peer Y."/>
            <person name="Wheeler G."/>
            <person name="Dacks J.B."/>
            <person name="Delwiche C.F."/>
            <person name="Dyhrman S.T."/>
            <person name="Glockner G."/>
            <person name="John U."/>
            <person name="Richards T."/>
            <person name="Worden A.Z."/>
            <person name="Zhang X."/>
            <person name="Grigoriev I.V."/>
            <person name="Allen A.E."/>
            <person name="Bidle K."/>
            <person name="Borodovsky M."/>
            <person name="Bowler C."/>
            <person name="Brownlee C."/>
            <person name="Cock J.M."/>
            <person name="Elias M."/>
            <person name="Gladyshev V.N."/>
            <person name="Groth M."/>
            <person name="Guda C."/>
            <person name="Hadaegh A."/>
            <person name="Iglesias-Rodriguez M.D."/>
            <person name="Jenkins J."/>
            <person name="Jones B.M."/>
            <person name="Lawson T."/>
            <person name="Leese F."/>
            <person name="Lindquist E."/>
            <person name="Lobanov A."/>
            <person name="Lomsadze A."/>
            <person name="Malik S.B."/>
            <person name="Marsh M.E."/>
            <person name="Mackinder L."/>
            <person name="Mock T."/>
            <person name="Mueller-Roeber B."/>
            <person name="Pagarete A."/>
            <person name="Parker M."/>
            <person name="Probert I."/>
            <person name="Quesneville H."/>
            <person name="Raines C."/>
            <person name="Rensing S.A."/>
            <person name="Riano-Pachon D.M."/>
            <person name="Richier S."/>
            <person name="Rokitta S."/>
            <person name="Shiraiwa Y."/>
            <person name="Soanes D.M."/>
            <person name="van der Giezen M."/>
            <person name="Wahlund T.M."/>
            <person name="Williams B."/>
            <person name="Wilson W."/>
            <person name="Wolfe G."/>
            <person name="Wurch L.L."/>
        </authorList>
    </citation>
    <scope>NUCLEOTIDE SEQUENCE</scope>
</reference>
<feature type="compositionally biased region" description="Acidic residues" evidence="10">
    <location>
        <begin position="475"/>
        <end position="493"/>
    </location>
</feature>
<dbReference type="PANTHER" id="PTHR45873:SF1">
    <property type="entry name" value="DNA POLYMERASE ETA"/>
    <property type="match status" value="1"/>
</dbReference>
<dbReference type="InterPro" id="IPR017961">
    <property type="entry name" value="DNA_pol_Y-fam_little_finger"/>
</dbReference>
<dbReference type="GO" id="GO:0042276">
    <property type="term" value="P:error-prone translesion synthesis"/>
    <property type="evidence" value="ECO:0007669"/>
    <property type="project" value="TreeGrafter"/>
</dbReference>
<dbReference type="PANTHER" id="PTHR45873">
    <property type="entry name" value="DNA POLYMERASE ETA"/>
    <property type="match status" value="1"/>
</dbReference>
<proteinExistence type="predicted"/>
<keyword evidence="5" id="KW-0227">DNA damage</keyword>
<dbReference type="PaxDb" id="2903-EOD09661"/>
<dbReference type="PIRSF" id="PIRSF036603">
    <property type="entry name" value="DPol_eta"/>
    <property type="match status" value="1"/>
</dbReference>
<keyword evidence="4" id="KW-0479">Metal-binding</keyword>
<keyword evidence="7" id="KW-0234">DNA repair</keyword>
<dbReference type="Gene3D" id="3.40.1170.60">
    <property type="match status" value="1"/>
</dbReference>